<accession>A0AAD6TP67</accession>
<keyword evidence="4" id="KW-1185">Reference proteome</keyword>
<feature type="transmembrane region" description="Helical" evidence="1">
    <location>
        <begin position="276"/>
        <end position="297"/>
    </location>
</feature>
<keyword evidence="1" id="KW-0812">Transmembrane</keyword>
<sequence length="351" mass="38586">MGVSHVLRHKLWTHGDRTSSYVALIRENLIGRGTFCLRNASTVDVPAEEMAPTTTLPNTFGLWLAALLFASILLGMALLQVYLYFYWYHNDSWGIKATVITITALEITQSGLFYSSLYVVLIDGFGNFPGLDVIPWQSVGQLFFLYLATFVAQAYFSYLIYKLQKDKILFPIVIFFLSVAGLGAGIAQTVLSIKVKHFSELPSTSATSNAQAALALACDILITVGLCGRLNSSRTGVQSTNEMLNFVIMTAINRGILTMVTAALNIILFLTQPGTFYFMLVLLLSGKFYMNSMLAMLNTRKHAQALSQFGRTTVDHISMGSLAGPHNTRALNVTVTQSVITDQSTSKTEQI</sequence>
<feature type="transmembrane region" description="Helical" evidence="1">
    <location>
        <begin position="168"/>
        <end position="191"/>
    </location>
</feature>
<comment type="caution">
    <text evidence="3">The sequence shown here is derived from an EMBL/GenBank/DDBJ whole genome shotgun (WGS) entry which is preliminary data.</text>
</comment>
<feature type="transmembrane region" description="Helical" evidence="1">
    <location>
        <begin position="142"/>
        <end position="161"/>
    </location>
</feature>
<name>A0AAD6TP67_9AGAR</name>
<dbReference type="PANTHER" id="PTHR40465:SF1">
    <property type="entry name" value="DUF6534 DOMAIN-CONTAINING PROTEIN"/>
    <property type="match status" value="1"/>
</dbReference>
<protein>
    <recommendedName>
        <fullName evidence="2">DUF6534 domain-containing protein</fullName>
    </recommendedName>
</protein>
<evidence type="ECO:0000313" key="3">
    <source>
        <dbReference type="EMBL" id="KAJ7070226.1"/>
    </source>
</evidence>
<gene>
    <name evidence="3" type="ORF">B0H15DRAFT_119664</name>
</gene>
<evidence type="ECO:0000256" key="1">
    <source>
        <dbReference type="SAM" id="Phobius"/>
    </source>
</evidence>
<feature type="transmembrane region" description="Helical" evidence="1">
    <location>
        <begin position="97"/>
        <end position="122"/>
    </location>
</feature>
<proteinExistence type="predicted"/>
<keyword evidence="1" id="KW-0472">Membrane</keyword>
<feature type="transmembrane region" description="Helical" evidence="1">
    <location>
        <begin position="243"/>
        <end position="270"/>
    </location>
</feature>
<dbReference type="EMBL" id="JARJCN010000136">
    <property type="protein sequence ID" value="KAJ7070226.1"/>
    <property type="molecule type" value="Genomic_DNA"/>
</dbReference>
<dbReference type="Pfam" id="PF20152">
    <property type="entry name" value="DUF6534"/>
    <property type="match status" value="1"/>
</dbReference>
<feature type="domain" description="DUF6534" evidence="2">
    <location>
        <begin position="215"/>
        <end position="302"/>
    </location>
</feature>
<dbReference type="Proteomes" id="UP001222325">
    <property type="component" value="Unassembled WGS sequence"/>
</dbReference>
<dbReference type="PANTHER" id="PTHR40465">
    <property type="entry name" value="CHROMOSOME 1, WHOLE GENOME SHOTGUN SEQUENCE"/>
    <property type="match status" value="1"/>
</dbReference>
<reference evidence="3" key="1">
    <citation type="submission" date="2023-03" db="EMBL/GenBank/DDBJ databases">
        <title>Massive genome expansion in bonnet fungi (Mycena s.s.) driven by repeated elements and novel gene families across ecological guilds.</title>
        <authorList>
            <consortium name="Lawrence Berkeley National Laboratory"/>
            <person name="Harder C.B."/>
            <person name="Miyauchi S."/>
            <person name="Viragh M."/>
            <person name="Kuo A."/>
            <person name="Thoen E."/>
            <person name="Andreopoulos B."/>
            <person name="Lu D."/>
            <person name="Skrede I."/>
            <person name="Drula E."/>
            <person name="Henrissat B."/>
            <person name="Morin E."/>
            <person name="Kohler A."/>
            <person name="Barry K."/>
            <person name="LaButti K."/>
            <person name="Morin E."/>
            <person name="Salamov A."/>
            <person name="Lipzen A."/>
            <person name="Mereny Z."/>
            <person name="Hegedus B."/>
            <person name="Baldrian P."/>
            <person name="Stursova M."/>
            <person name="Weitz H."/>
            <person name="Taylor A."/>
            <person name="Grigoriev I.V."/>
            <person name="Nagy L.G."/>
            <person name="Martin F."/>
            <person name="Kauserud H."/>
        </authorList>
    </citation>
    <scope>NUCLEOTIDE SEQUENCE</scope>
    <source>
        <strain evidence="3">CBHHK173m</strain>
    </source>
</reference>
<keyword evidence="1" id="KW-1133">Transmembrane helix</keyword>
<organism evidence="3 4">
    <name type="scientific">Mycena belliarum</name>
    <dbReference type="NCBI Taxonomy" id="1033014"/>
    <lineage>
        <taxon>Eukaryota</taxon>
        <taxon>Fungi</taxon>
        <taxon>Dikarya</taxon>
        <taxon>Basidiomycota</taxon>
        <taxon>Agaricomycotina</taxon>
        <taxon>Agaricomycetes</taxon>
        <taxon>Agaricomycetidae</taxon>
        <taxon>Agaricales</taxon>
        <taxon>Marasmiineae</taxon>
        <taxon>Mycenaceae</taxon>
        <taxon>Mycena</taxon>
    </lineage>
</organism>
<feature type="transmembrane region" description="Helical" evidence="1">
    <location>
        <begin position="211"/>
        <end position="231"/>
    </location>
</feature>
<dbReference type="AlphaFoldDB" id="A0AAD6TP67"/>
<evidence type="ECO:0000313" key="4">
    <source>
        <dbReference type="Proteomes" id="UP001222325"/>
    </source>
</evidence>
<feature type="transmembrane region" description="Helical" evidence="1">
    <location>
        <begin position="60"/>
        <end position="85"/>
    </location>
</feature>
<evidence type="ECO:0000259" key="2">
    <source>
        <dbReference type="Pfam" id="PF20152"/>
    </source>
</evidence>
<dbReference type="InterPro" id="IPR045339">
    <property type="entry name" value="DUF6534"/>
</dbReference>